<evidence type="ECO:0000259" key="16">
    <source>
        <dbReference type="PROSITE" id="PS50885"/>
    </source>
</evidence>
<evidence type="ECO:0000256" key="5">
    <source>
        <dbReference type="ARBA" id="ARBA00022553"/>
    </source>
</evidence>
<keyword evidence="8" id="KW-0547">Nucleotide-binding</keyword>
<evidence type="ECO:0000256" key="6">
    <source>
        <dbReference type="ARBA" id="ARBA00022679"/>
    </source>
</evidence>
<accession>A0ABX0FAP7</accession>
<dbReference type="SMART" id="SM00304">
    <property type="entry name" value="HAMP"/>
    <property type="match status" value="1"/>
</dbReference>
<dbReference type="Pfam" id="PF06580">
    <property type="entry name" value="His_kinase"/>
    <property type="match status" value="1"/>
</dbReference>
<feature type="transmembrane region" description="Helical" evidence="14">
    <location>
        <begin position="98"/>
        <end position="118"/>
    </location>
</feature>
<comment type="subcellular location">
    <subcellularLocation>
        <location evidence="2">Cell membrane</location>
        <topology evidence="2">Multi-pass membrane protein</topology>
    </subcellularLocation>
</comment>
<dbReference type="PROSITE" id="PS50109">
    <property type="entry name" value="HIS_KIN"/>
    <property type="match status" value="1"/>
</dbReference>
<evidence type="ECO:0000256" key="14">
    <source>
        <dbReference type="SAM" id="Phobius"/>
    </source>
</evidence>
<dbReference type="InterPro" id="IPR036890">
    <property type="entry name" value="HATPase_C_sf"/>
</dbReference>
<dbReference type="PRINTS" id="PR00344">
    <property type="entry name" value="BCTRLSENSOR"/>
</dbReference>
<evidence type="ECO:0000256" key="4">
    <source>
        <dbReference type="ARBA" id="ARBA00022475"/>
    </source>
</evidence>
<dbReference type="InterPro" id="IPR003594">
    <property type="entry name" value="HATPase_dom"/>
</dbReference>
<keyword evidence="12" id="KW-0902">Two-component regulatory system</keyword>
<keyword evidence="18" id="KW-1185">Reference proteome</keyword>
<dbReference type="Gene3D" id="3.30.565.10">
    <property type="entry name" value="Histidine kinase-like ATPase, C-terminal domain"/>
    <property type="match status" value="1"/>
</dbReference>
<dbReference type="PROSITE" id="PS50885">
    <property type="entry name" value="HAMP"/>
    <property type="match status" value="1"/>
</dbReference>
<dbReference type="InterPro" id="IPR050640">
    <property type="entry name" value="Bact_2-comp_sensor_kinase"/>
</dbReference>
<dbReference type="CDD" id="cd06225">
    <property type="entry name" value="HAMP"/>
    <property type="match status" value="1"/>
</dbReference>
<feature type="domain" description="Histidine kinase" evidence="15">
    <location>
        <begin position="281"/>
        <end position="389"/>
    </location>
</feature>
<protein>
    <recommendedName>
        <fullName evidence="3">histidine kinase</fullName>
        <ecNumber evidence="3">2.7.13.3</ecNumber>
    </recommendedName>
</protein>
<evidence type="ECO:0000256" key="11">
    <source>
        <dbReference type="ARBA" id="ARBA00022989"/>
    </source>
</evidence>
<dbReference type="Proteomes" id="UP000800303">
    <property type="component" value="Unassembled WGS sequence"/>
</dbReference>
<keyword evidence="11 14" id="KW-1133">Transmembrane helix</keyword>
<proteinExistence type="predicted"/>
<dbReference type="Pfam" id="PF02518">
    <property type="entry name" value="HATPase_c"/>
    <property type="match status" value="1"/>
</dbReference>
<gene>
    <name evidence="17" type="ORF">GYN08_22260</name>
</gene>
<keyword evidence="5" id="KW-0597">Phosphoprotein</keyword>
<dbReference type="PANTHER" id="PTHR34220">
    <property type="entry name" value="SENSOR HISTIDINE KINASE YPDA"/>
    <property type="match status" value="1"/>
</dbReference>
<evidence type="ECO:0000256" key="10">
    <source>
        <dbReference type="ARBA" id="ARBA00022840"/>
    </source>
</evidence>
<dbReference type="Gene3D" id="6.10.340.10">
    <property type="match status" value="1"/>
</dbReference>
<sequence>MMVVEFDAAKLDALLRSQAPSVNGQILVLAPDGTAIYDSEGGYAGRAYPYRPNAAGDAELPGGAFRTNELSVAGSGLSVLGVVSEAAVDRSMAGLTGMLILGTVLFAAVSIGLAAFIMRSHSKKVRRIIRSTSRIGAGDLTTRIELSGEDELQQIAQRINAMCEQLETYIDQVYTSEIRQKNAELALLQSQINPHFLYNTLESIRMKAYSLGAQDVGKMIYSLSVMFRSLVKKSTVVSVSEEIEICSMYLDLFRIRYEGRLTADIEVGEAAQNCRIVKLLVQPVVENYIVHGFRPLDADNRIAVRAKAEKRRLTIIVEDNGTGIPPERLAEIRLMLDGGAPAPDKEHRSIGLINVHERIRMNYGEAYGLTVDSEEGQGTTVRMVLPAESADDPGASVNERAER</sequence>
<keyword evidence="7 14" id="KW-0812">Transmembrane</keyword>
<evidence type="ECO:0000256" key="8">
    <source>
        <dbReference type="ARBA" id="ARBA00022741"/>
    </source>
</evidence>
<dbReference type="EC" id="2.7.13.3" evidence="3"/>
<evidence type="ECO:0000256" key="13">
    <source>
        <dbReference type="ARBA" id="ARBA00023136"/>
    </source>
</evidence>
<dbReference type="InterPro" id="IPR010559">
    <property type="entry name" value="Sig_transdc_His_kin_internal"/>
</dbReference>
<evidence type="ECO:0000256" key="3">
    <source>
        <dbReference type="ARBA" id="ARBA00012438"/>
    </source>
</evidence>
<evidence type="ECO:0000313" key="18">
    <source>
        <dbReference type="Proteomes" id="UP000800303"/>
    </source>
</evidence>
<organism evidence="17 18">
    <name type="scientific">Saccharibacillus alkalitolerans</name>
    <dbReference type="NCBI Taxonomy" id="2705290"/>
    <lineage>
        <taxon>Bacteria</taxon>
        <taxon>Bacillati</taxon>
        <taxon>Bacillota</taxon>
        <taxon>Bacilli</taxon>
        <taxon>Bacillales</taxon>
        <taxon>Paenibacillaceae</taxon>
        <taxon>Saccharibacillus</taxon>
    </lineage>
</organism>
<evidence type="ECO:0000256" key="12">
    <source>
        <dbReference type="ARBA" id="ARBA00023012"/>
    </source>
</evidence>
<comment type="catalytic activity">
    <reaction evidence="1">
        <text>ATP + protein L-histidine = ADP + protein N-phospho-L-histidine.</text>
        <dbReference type="EC" id="2.7.13.3"/>
    </reaction>
</comment>
<evidence type="ECO:0000259" key="15">
    <source>
        <dbReference type="PROSITE" id="PS50109"/>
    </source>
</evidence>
<evidence type="ECO:0000256" key="7">
    <source>
        <dbReference type="ARBA" id="ARBA00022692"/>
    </source>
</evidence>
<dbReference type="InterPro" id="IPR005467">
    <property type="entry name" value="His_kinase_dom"/>
</dbReference>
<evidence type="ECO:0000256" key="1">
    <source>
        <dbReference type="ARBA" id="ARBA00000085"/>
    </source>
</evidence>
<comment type="caution">
    <text evidence="17">The sequence shown here is derived from an EMBL/GenBank/DDBJ whole genome shotgun (WGS) entry which is preliminary data.</text>
</comment>
<evidence type="ECO:0000256" key="9">
    <source>
        <dbReference type="ARBA" id="ARBA00022777"/>
    </source>
</evidence>
<keyword evidence="6" id="KW-0808">Transferase</keyword>
<dbReference type="SUPFAM" id="SSF55874">
    <property type="entry name" value="ATPase domain of HSP90 chaperone/DNA topoisomerase II/histidine kinase"/>
    <property type="match status" value="1"/>
</dbReference>
<evidence type="ECO:0000313" key="17">
    <source>
        <dbReference type="EMBL" id="NGZ78021.1"/>
    </source>
</evidence>
<keyword evidence="9 17" id="KW-0418">Kinase</keyword>
<keyword evidence="13 14" id="KW-0472">Membrane</keyword>
<keyword evidence="10" id="KW-0067">ATP-binding</keyword>
<feature type="domain" description="HAMP" evidence="16">
    <location>
        <begin position="119"/>
        <end position="171"/>
    </location>
</feature>
<dbReference type="SMART" id="SM00387">
    <property type="entry name" value="HATPase_c"/>
    <property type="match status" value="1"/>
</dbReference>
<dbReference type="GO" id="GO:0016301">
    <property type="term" value="F:kinase activity"/>
    <property type="evidence" value="ECO:0007669"/>
    <property type="project" value="UniProtKB-KW"/>
</dbReference>
<dbReference type="EMBL" id="JAAFGS010000013">
    <property type="protein sequence ID" value="NGZ78021.1"/>
    <property type="molecule type" value="Genomic_DNA"/>
</dbReference>
<evidence type="ECO:0000256" key="2">
    <source>
        <dbReference type="ARBA" id="ARBA00004651"/>
    </source>
</evidence>
<dbReference type="InterPro" id="IPR004358">
    <property type="entry name" value="Sig_transdc_His_kin-like_C"/>
</dbReference>
<keyword evidence="4" id="KW-1003">Cell membrane</keyword>
<dbReference type="InterPro" id="IPR003660">
    <property type="entry name" value="HAMP_dom"/>
</dbReference>
<dbReference type="PANTHER" id="PTHR34220:SF11">
    <property type="entry name" value="SENSOR PROTEIN KINASE HPTS"/>
    <property type="match status" value="1"/>
</dbReference>
<reference evidence="17 18" key="1">
    <citation type="submission" date="2020-01" db="EMBL/GenBank/DDBJ databases">
        <title>Polyphasic characterisation and genomic insights into a novel alkali tolerant bacterium VR-M41.</title>
        <authorList>
            <person name="Vemuluri V.R."/>
        </authorList>
    </citation>
    <scope>NUCLEOTIDE SEQUENCE [LARGE SCALE GENOMIC DNA]</scope>
    <source>
        <strain evidence="17 18">VR-M41</strain>
    </source>
</reference>
<dbReference type="Pfam" id="PF00672">
    <property type="entry name" value="HAMP"/>
    <property type="match status" value="1"/>
</dbReference>
<name>A0ABX0FAP7_9BACL</name>
<dbReference type="SUPFAM" id="SSF158472">
    <property type="entry name" value="HAMP domain-like"/>
    <property type="match status" value="1"/>
</dbReference>